<keyword evidence="4 5" id="KW-0472">Membrane</keyword>
<dbReference type="PANTHER" id="PTHR12483">
    <property type="entry name" value="SOLUTE CARRIER FAMILY 31 COPPER TRANSPORTERS"/>
    <property type="match status" value="1"/>
</dbReference>
<keyword evidence="7" id="KW-1185">Reference proteome</keyword>
<keyword evidence="5" id="KW-0186">Copper</keyword>
<dbReference type="AlphaFoldDB" id="A0A194PQY0"/>
<feature type="transmembrane region" description="Helical" evidence="5">
    <location>
        <begin position="26"/>
        <end position="49"/>
    </location>
</feature>
<comment type="subcellular location">
    <subcellularLocation>
        <location evidence="1 5">Membrane</location>
        <topology evidence="1 5">Multi-pass membrane protein</topology>
    </subcellularLocation>
</comment>
<feature type="transmembrane region" description="Helical" evidence="5">
    <location>
        <begin position="104"/>
        <end position="125"/>
    </location>
</feature>
<name>A0A194PQY0_PAPXU</name>
<comment type="similarity">
    <text evidence="5">Belongs to the copper transporter (Ctr) (TC 1.A.56) family. SLC31A subfamily.</text>
</comment>
<organism evidence="6 7">
    <name type="scientific">Papilio xuthus</name>
    <name type="common">Asian swallowtail butterfly</name>
    <dbReference type="NCBI Taxonomy" id="66420"/>
    <lineage>
        <taxon>Eukaryota</taxon>
        <taxon>Metazoa</taxon>
        <taxon>Ecdysozoa</taxon>
        <taxon>Arthropoda</taxon>
        <taxon>Hexapoda</taxon>
        <taxon>Insecta</taxon>
        <taxon>Pterygota</taxon>
        <taxon>Neoptera</taxon>
        <taxon>Endopterygota</taxon>
        <taxon>Lepidoptera</taxon>
        <taxon>Glossata</taxon>
        <taxon>Ditrysia</taxon>
        <taxon>Papilionoidea</taxon>
        <taxon>Papilionidae</taxon>
        <taxon>Papilioninae</taxon>
        <taxon>Papilio</taxon>
    </lineage>
</organism>
<sequence>MMHMWMWFGYDLGEFLFPGLEVSSRWAFALTWIVLFFVAFLFEGSKVYLAKVQREGHKKLYPYRSDERRNLLCDREQGGAMEPTTSRNASTGQVSRWASLRVRVAVTLQQSAVFVLHNTVGYLLMLAVMVYNVHLLLAVVFGMMLGYFLFGTKLTRLQMQCFRTKRVVICTPECDDTERCKREKCSWEVCEGKLCKELDALELRHTYAAVAVEPRSHKYHTTHAPDICRIHHYLTFITYYYFIPLDHYPIFI</sequence>
<evidence type="ECO:0000256" key="1">
    <source>
        <dbReference type="ARBA" id="ARBA00004141"/>
    </source>
</evidence>
<feature type="transmembrane region" description="Helical" evidence="5">
    <location>
        <begin position="131"/>
        <end position="150"/>
    </location>
</feature>
<dbReference type="STRING" id="66420.A0A194PQY0"/>
<dbReference type="PANTHER" id="PTHR12483:SF27">
    <property type="entry name" value="COPPER TRANSPORT PROTEIN CTR1"/>
    <property type="match status" value="1"/>
</dbReference>
<proteinExistence type="inferred from homology"/>
<dbReference type="EMBL" id="KQ459596">
    <property type="protein sequence ID" value="KPI95368.1"/>
    <property type="molecule type" value="Genomic_DNA"/>
</dbReference>
<evidence type="ECO:0000256" key="3">
    <source>
        <dbReference type="ARBA" id="ARBA00022989"/>
    </source>
</evidence>
<evidence type="ECO:0000256" key="2">
    <source>
        <dbReference type="ARBA" id="ARBA00022692"/>
    </source>
</evidence>
<dbReference type="InterPro" id="IPR007274">
    <property type="entry name" value="Cop_transporter"/>
</dbReference>
<evidence type="ECO:0000256" key="5">
    <source>
        <dbReference type="RuleBase" id="RU367022"/>
    </source>
</evidence>
<dbReference type="GO" id="GO:0005375">
    <property type="term" value="F:copper ion transmembrane transporter activity"/>
    <property type="evidence" value="ECO:0007669"/>
    <property type="project" value="UniProtKB-UniRule"/>
</dbReference>
<keyword evidence="3 5" id="KW-1133">Transmembrane helix</keyword>
<evidence type="ECO:0000256" key="4">
    <source>
        <dbReference type="ARBA" id="ARBA00023136"/>
    </source>
</evidence>
<gene>
    <name evidence="6" type="ORF">RR46_08827</name>
</gene>
<keyword evidence="5" id="KW-0187">Copper transport</keyword>
<keyword evidence="5" id="KW-0813">Transport</keyword>
<dbReference type="Pfam" id="PF04145">
    <property type="entry name" value="Ctr"/>
    <property type="match status" value="1"/>
</dbReference>
<reference evidence="6 7" key="1">
    <citation type="journal article" date="2015" name="Nat. Commun.">
        <title>Outbred genome sequencing and CRISPR/Cas9 gene editing in butterflies.</title>
        <authorList>
            <person name="Li X."/>
            <person name="Fan D."/>
            <person name="Zhang W."/>
            <person name="Liu G."/>
            <person name="Zhang L."/>
            <person name="Zhao L."/>
            <person name="Fang X."/>
            <person name="Chen L."/>
            <person name="Dong Y."/>
            <person name="Chen Y."/>
            <person name="Ding Y."/>
            <person name="Zhao R."/>
            <person name="Feng M."/>
            <person name="Zhu Y."/>
            <person name="Feng Y."/>
            <person name="Jiang X."/>
            <person name="Zhu D."/>
            <person name="Xiang H."/>
            <person name="Feng X."/>
            <person name="Li S."/>
            <person name="Wang J."/>
            <person name="Zhang G."/>
            <person name="Kronforst M.R."/>
            <person name="Wang W."/>
        </authorList>
    </citation>
    <scope>NUCLEOTIDE SEQUENCE [LARGE SCALE GENOMIC DNA]</scope>
    <source>
        <strain evidence="6">Ya'a_city_454_Px</strain>
        <tissue evidence="6">Whole body</tissue>
    </source>
</reference>
<dbReference type="GO" id="GO:0005886">
    <property type="term" value="C:plasma membrane"/>
    <property type="evidence" value="ECO:0007669"/>
    <property type="project" value="TreeGrafter"/>
</dbReference>
<protein>
    <recommendedName>
        <fullName evidence="5">Copper transport protein</fullName>
    </recommendedName>
</protein>
<keyword evidence="2 5" id="KW-0812">Transmembrane</keyword>
<keyword evidence="5" id="KW-0406">Ion transport</keyword>
<evidence type="ECO:0000313" key="7">
    <source>
        <dbReference type="Proteomes" id="UP000053268"/>
    </source>
</evidence>
<evidence type="ECO:0000313" key="6">
    <source>
        <dbReference type="EMBL" id="KPI95368.1"/>
    </source>
</evidence>
<accession>A0A194PQY0</accession>
<dbReference type="Proteomes" id="UP000053268">
    <property type="component" value="Unassembled WGS sequence"/>
</dbReference>